<feature type="active site" description="Proton donor" evidence="1">
    <location>
        <position position="51"/>
    </location>
</feature>
<dbReference type="PANTHER" id="PTHR11732">
    <property type="entry name" value="ALDO/KETO REDUCTASE"/>
    <property type="match status" value="1"/>
</dbReference>
<feature type="binding site" evidence="2">
    <location>
        <position position="113"/>
    </location>
    <ligand>
        <name>substrate</name>
    </ligand>
</feature>
<accession>A0A7F5RGS0</accession>
<dbReference type="InterPro" id="IPR023210">
    <property type="entry name" value="NADP_OxRdtase_dom"/>
</dbReference>
<dbReference type="InParanoid" id="A0A7F5RGS0"/>
<evidence type="ECO:0000259" key="4">
    <source>
        <dbReference type="Pfam" id="PF00248"/>
    </source>
</evidence>
<dbReference type="InterPro" id="IPR020471">
    <property type="entry name" value="AKR"/>
</dbReference>
<dbReference type="Pfam" id="PF00248">
    <property type="entry name" value="Aldo_ket_red"/>
    <property type="match status" value="1"/>
</dbReference>
<organism evidence="5 6">
    <name type="scientific">Agrilus planipennis</name>
    <name type="common">Emerald ash borer</name>
    <name type="synonym">Agrilus marcopoli</name>
    <dbReference type="NCBI Taxonomy" id="224129"/>
    <lineage>
        <taxon>Eukaryota</taxon>
        <taxon>Metazoa</taxon>
        <taxon>Ecdysozoa</taxon>
        <taxon>Arthropoda</taxon>
        <taxon>Hexapoda</taxon>
        <taxon>Insecta</taxon>
        <taxon>Pterygota</taxon>
        <taxon>Neoptera</taxon>
        <taxon>Endopterygota</taxon>
        <taxon>Coleoptera</taxon>
        <taxon>Polyphaga</taxon>
        <taxon>Elateriformia</taxon>
        <taxon>Buprestoidea</taxon>
        <taxon>Buprestidae</taxon>
        <taxon>Agrilinae</taxon>
        <taxon>Agrilus</taxon>
    </lineage>
</organism>
<dbReference type="PIRSF" id="PIRSF000097">
    <property type="entry name" value="AKR"/>
    <property type="match status" value="1"/>
</dbReference>
<proteinExistence type="predicted"/>
<evidence type="ECO:0000256" key="3">
    <source>
        <dbReference type="PIRSR" id="PIRSR000097-3"/>
    </source>
</evidence>
<protein>
    <submittedName>
        <fullName evidence="6">Alcohol dehydrogenase [NADP(+)]-like</fullName>
    </submittedName>
</protein>
<dbReference type="KEGG" id="apln:112905940"/>
<gene>
    <name evidence="6" type="primary">LOC112905940</name>
</gene>
<reference evidence="6" key="1">
    <citation type="submission" date="2025-08" db="UniProtKB">
        <authorList>
            <consortium name="RefSeq"/>
        </authorList>
    </citation>
    <scope>IDENTIFICATION</scope>
    <source>
        <tissue evidence="6">Entire body</tissue>
    </source>
</reference>
<dbReference type="GeneID" id="112905940"/>
<dbReference type="GO" id="GO:0016491">
    <property type="term" value="F:oxidoreductase activity"/>
    <property type="evidence" value="ECO:0007669"/>
    <property type="project" value="InterPro"/>
</dbReference>
<evidence type="ECO:0000256" key="2">
    <source>
        <dbReference type="PIRSR" id="PIRSR000097-2"/>
    </source>
</evidence>
<evidence type="ECO:0000313" key="5">
    <source>
        <dbReference type="Proteomes" id="UP000192223"/>
    </source>
</evidence>
<feature type="site" description="Lowers pKa of active site Tyr" evidence="3">
    <location>
        <position position="80"/>
    </location>
</feature>
<name>A0A7F5RGS0_AGRPL</name>
<dbReference type="OrthoDB" id="416253at2759"/>
<dbReference type="Gene3D" id="3.20.20.100">
    <property type="entry name" value="NADP-dependent oxidoreductase domain"/>
    <property type="match status" value="1"/>
</dbReference>
<dbReference type="PRINTS" id="PR00069">
    <property type="entry name" value="ALDKETRDTASE"/>
</dbReference>
<feature type="domain" description="NADP-dependent oxidoreductase" evidence="4">
    <location>
        <begin position="18"/>
        <end position="218"/>
    </location>
</feature>
<dbReference type="AlphaFoldDB" id="A0A7F5RGS0"/>
<dbReference type="Proteomes" id="UP000192223">
    <property type="component" value="Unplaced"/>
</dbReference>
<sequence length="282" mass="32282">MSPLNVLQVFGLLKMPIIGLGTWQINGKDLEISLEAALEAGYRSIDTATFYQNEDVIGRVVKRWIDAGKLKRDDLYIVTKLPPSLMRPEDVEPCLRSSLEKLQVDYVDLYLVHVPFAFRNVSGQMVPITEKGRIDMDKSTDHIAIWKMMEKMVDKKMTKDIGLSNFNISQIERVLSHARIPPVNLQVELHVFNQQNKLVNYCRKHNISVTSYSTFASPGCKGIAVIPKSKDPERVKSNFDIFDFVLDDDEMKELNDLDADPPIRVLDMTMFPGIKEHPEYPW</sequence>
<evidence type="ECO:0000256" key="1">
    <source>
        <dbReference type="PIRSR" id="PIRSR000097-1"/>
    </source>
</evidence>
<keyword evidence="5" id="KW-1185">Reference proteome</keyword>
<evidence type="ECO:0000313" key="6">
    <source>
        <dbReference type="RefSeq" id="XP_025835173.1"/>
    </source>
</evidence>
<dbReference type="PROSITE" id="PS00798">
    <property type="entry name" value="ALDOKETO_REDUCTASE_1"/>
    <property type="match status" value="1"/>
</dbReference>
<dbReference type="PROSITE" id="PS00062">
    <property type="entry name" value="ALDOKETO_REDUCTASE_2"/>
    <property type="match status" value="1"/>
</dbReference>
<dbReference type="SUPFAM" id="SSF51430">
    <property type="entry name" value="NAD(P)-linked oxidoreductase"/>
    <property type="match status" value="1"/>
</dbReference>
<dbReference type="InterPro" id="IPR018170">
    <property type="entry name" value="Aldo/ket_reductase_CS"/>
</dbReference>
<dbReference type="FunCoup" id="A0A7F5RGS0">
    <property type="interactions" value="359"/>
</dbReference>
<dbReference type="InterPro" id="IPR036812">
    <property type="entry name" value="NAD(P)_OxRdtase_dom_sf"/>
</dbReference>
<dbReference type="RefSeq" id="XP_025835173.1">
    <property type="nucleotide sequence ID" value="XM_025979388.1"/>
</dbReference>